<dbReference type="PANTHER" id="PTHR34184">
    <property type="entry name" value="UPF0718 PROTEIN YCGR"/>
    <property type="match status" value="1"/>
</dbReference>
<dbReference type="Pfam" id="PF03773">
    <property type="entry name" value="ArsP_1"/>
    <property type="match status" value="1"/>
</dbReference>
<dbReference type="EMBL" id="BARS01019966">
    <property type="protein sequence ID" value="GAF96680.1"/>
    <property type="molecule type" value="Genomic_DNA"/>
</dbReference>
<feature type="non-terminal residue" evidence="8">
    <location>
        <position position="273"/>
    </location>
</feature>
<comment type="similarity">
    <text evidence="2">Belongs to the UPF0718 family.</text>
</comment>
<feature type="transmembrane region" description="Helical" evidence="7">
    <location>
        <begin position="104"/>
        <end position="125"/>
    </location>
</feature>
<feature type="transmembrane region" description="Helical" evidence="7">
    <location>
        <begin position="178"/>
        <end position="197"/>
    </location>
</feature>
<evidence type="ECO:0008006" key="9">
    <source>
        <dbReference type="Google" id="ProtNLM"/>
    </source>
</evidence>
<keyword evidence="6 7" id="KW-0472">Membrane</keyword>
<evidence type="ECO:0000256" key="2">
    <source>
        <dbReference type="ARBA" id="ARBA00006386"/>
    </source>
</evidence>
<comment type="caution">
    <text evidence="8">The sequence shown here is derived from an EMBL/GenBank/DDBJ whole genome shotgun (WGS) entry which is preliminary data.</text>
</comment>
<sequence>SLFAYFKLIWWAILLGLVLGGVIDYYVPREHISFILAKPEKRTIFYSVVLGFFMSACSHGILALAIELHKKGASNPAVVSFLLASPWANLTITIMLIGFFGLKALYIIISAIVIAVITGLIFQLLEKFNLIEKNTNIMELREDFSIAEDIKKRWRGHKFSIADIKGVYNGTVALSNMVLWWVLIGMGLASLAGAYIPTTLFQNYMGPTVLGLFVTLGLATVIEVCSEGSAPLAFEIFRKTGAFGNSFVFLMAGVATDYTEIGLLWHNVGKRVR</sequence>
<evidence type="ECO:0000256" key="7">
    <source>
        <dbReference type="SAM" id="Phobius"/>
    </source>
</evidence>
<evidence type="ECO:0000256" key="6">
    <source>
        <dbReference type="ARBA" id="ARBA00023136"/>
    </source>
</evidence>
<dbReference type="PANTHER" id="PTHR34184:SF4">
    <property type="entry name" value="UPF0718 PROTEIN YCGR"/>
    <property type="match status" value="1"/>
</dbReference>
<dbReference type="InterPro" id="IPR052923">
    <property type="entry name" value="UPF0718"/>
</dbReference>
<feature type="transmembrane region" description="Helical" evidence="7">
    <location>
        <begin position="78"/>
        <end position="97"/>
    </location>
</feature>
<gene>
    <name evidence="8" type="ORF">S01H1_32268</name>
</gene>
<dbReference type="InterPro" id="IPR005524">
    <property type="entry name" value="DUF318"/>
</dbReference>
<keyword evidence="5 7" id="KW-1133">Transmembrane helix</keyword>
<feature type="transmembrane region" description="Helical" evidence="7">
    <location>
        <begin position="44"/>
        <end position="66"/>
    </location>
</feature>
<dbReference type="AlphaFoldDB" id="X0V7Q6"/>
<proteinExistence type="inferred from homology"/>
<evidence type="ECO:0000256" key="4">
    <source>
        <dbReference type="ARBA" id="ARBA00022692"/>
    </source>
</evidence>
<reference evidence="8" key="1">
    <citation type="journal article" date="2014" name="Front. Microbiol.">
        <title>High frequency of phylogenetically diverse reductive dehalogenase-homologous genes in deep subseafloor sedimentary metagenomes.</title>
        <authorList>
            <person name="Kawai M."/>
            <person name="Futagami T."/>
            <person name="Toyoda A."/>
            <person name="Takaki Y."/>
            <person name="Nishi S."/>
            <person name="Hori S."/>
            <person name="Arai W."/>
            <person name="Tsubouchi T."/>
            <person name="Morono Y."/>
            <person name="Uchiyama I."/>
            <person name="Ito T."/>
            <person name="Fujiyama A."/>
            <person name="Inagaki F."/>
            <person name="Takami H."/>
        </authorList>
    </citation>
    <scope>NUCLEOTIDE SEQUENCE</scope>
    <source>
        <strain evidence="8">Expedition CK06-06</strain>
    </source>
</reference>
<dbReference type="GO" id="GO:0005886">
    <property type="term" value="C:plasma membrane"/>
    <property type="evidence" value="ECO:0007669"/>
    <property type="project" value="UniProtKB-SubCell"/>
</dbReference>
<keyword evidence="3" id="KW-1003">Cell membrane</keyword>
<accession>X0V7Q6</accession>
<evidence type="ECO:0000256" key="3">
    <source>
        <dbReference type="ARBA" id="ARBA00022475"/>
    </source>
</evidence>
<organism evidence="8">
    <name type="scientific">marine sediment metagenome</name>
    <dbReference type="NCBI Taxonomy" id="412755"/>
    <lineage>
        <taxon>unclassified sequences</taxon>
        <taxon>metagenomes</taxon>
        <taxon>ecological metagenomes</taxon>
    </lineage>
</organism>
<evidence type="ECO:0000256" key="5">
    <source>
        <dbReference type="ARBA" id="ARBA00022989"/>
    </source>
</evidence>
<feature type="transmembrane region" description="Helical" evidence="7">
    <location>
        <begin position="242"/>
        <end position="265"/>
    </location>
</feature>
<comment type="subcellular location">
    <subcellularLocation>
        <location evidence="1">Cell membrane</location>
        <topology evidence="1">Multi-pass membrane protein</topology>
    </subcellularLocation>
</comment>
<feature type="transmembrane region" description="Helical" evidence="7">
    <location>
        <begin position="6"/>
        <end position="23"/>
    </location>
</feature>
<feature type="non-terminal residue" evidence="8">
    <location>
        <position position="1"/>
    </location>
</feature>
<keyword evidence="4 7" id="KW-0812">Transmembrane</keyword>
<evidence type="ECO:0000256" key="1">
    <source>
        <dbReference type="ARBA" id="ARBA00004651"/>
    </source>
</evidence>
<protein>
    <recommendedName>
        <fullName evidence="9">Permease</fullName>
    </recommendedName>
</protein>
<evidence type="ECO:0000313" key="8">
    <source>
        <dbReference type="EMBL" id="GAF96680.1"/>
    </source>
</evidence>
<name>X0V7Q6_9ZZZZ</name>